<reference evidence="2 3" key="1">
    <citation type="submission" date="2020-06" db="EMBL/GenBank/DDBJ databases">
        <authorList>
            <person name="Li R."/>
            <person name="Bekaert M."/>
        </authorList>
    </citation>
    <scope>NUCLEOTIDE SEQUENCE [LARGE SCALE GENOMIC DNA]</scope>
    <source>
        <strain evidence="3">wild</strain>
    </source>
</reference>
<evidence type="ECO:0000313" key="3">
    <source>
        <dbReference type="Proteomes" id="UP000507470"/>
    </source>
</evidence>
<dbReference type="OrthoDB" id="6153409at2759"/>
<dbReference type="EMBL" id="CACVKT020004375">
    <property type="protein sequence ID" value="CAC5389805.1"/>
    <property type="molecule type" value="Genomic_DNA"/>
</dbReference>
<protein>
    <submittedName>
        <fullName evidence="2">Uncharacterized protein</fullName>
    </submittedName>
</protein>
<keyword evidence="3" id="KW-1185">Reference proteome</keyword>
<gene>
    <name evidence="2" type="ORF">MCOR_24942</name>
</gene>
<proteinExistence type="predicted"/>
<feature type="region of interest" description="Disordered" evidence="1">
    <location>
        <begin position="123"/>
        <end position="142"/>
    </location>
</feature>
<dbReference type="Proteomes" id="UP000507470">
    <property type="component" value="Unassembled WGS sequence"/>
</dbReference>
<dbReference type="AlphaFoldDB" id="A0A6J8C0F9"/>
<feature type="compositionally biased region" description="Polar residues" evidence="1">
    <location>
        <begin position="125"/>
        <end position="142"/>
    </location>
</feature>
<sequence length="181" mass="20381">MVIKPMNEVKVVRHVDFQSAGSAADDEKSILSDQELSTLGINLENVDVHDDIKLRLKGLVSNPNQFVTKDHTAYVSDLKKRLQFAYKTAEKSAEGTGRRHKTQYDLKVRQSVLEPGDRVLLSNPVPVSSESETISDNQASCVSDSHAPKALNYVQPESEIQVRRSSRQVKPPVRFQDYVRY</sequence>
<organism evidence="2 3">
    <name type="scientific">Mytilus coruscus</name>
    <name type="common">Sea mussel</name>
    <dbReference type="NCBI Taxonomy" id="42192"/>
    <lineage>
        <taxon>Eukaryota</taxon>
        <taxon>Metazoa</taxon>
        <taxon>Spiralia</taxon>
        <taxon>Lophotrochozoa</taxon>
        <taxon>Mollusca</taxon>
        <taxon>Bivalvia</taxon>
        <taxon>Autobranchia</taxon>
        <taxon>Pteriomorphia</taxon>
        <taxon>Mytilida</taxon>
        <taxon>Mytiloidea</taxon>
        <taxon>Mytilidae</taxon>
        <taxon>Mytilinae</taxon>
        <taxon>Mytilus</taxon>
    </lineage>
</organism>
<accession>A0A6J8C0F9</accession>
<evidence type="ECO:0000313" key="2">
    <source>
        <dbReference type="EMBL" id="CAC5389805.1"/>
    </source>
</evidence>
<evidence type="ECO:0000256" key="1">
    <source>
        <dbReference type="SAM" id="MobiDB-lite"/>
    </source>
</evidence>
<name>A0A6J8C0F9_MYTCO</name>